<dbReference type="InterPro" id="IPR052060">
    <property type="entry name" value="Bromo_WD_repeat"/>
</dbReference>
<evidence type="ECO:0000256" key="2">
    <source>
        <dbReference type="PROSITE-ProRule" id="PRU00035"/>
    </source>
</evidence>
<proteinExistence type="predicted"/>
<dbReference type="CDD" id="cd04369">
    <property type="entry name" value="Bromodomain"/>
    <property type="match status" value="1"/>
</dbReference>
<sequence>RTDPSFDLIHGQVPSFSHRQTGNDDPGETLFSVWQVHLLTPSCDAPVVPMLSSEEKVAVSSAYHAVTEMSDDVERLFNQMPDISTYTDYLDMIECPMYLNLIQERLSNDYYSSMSSVIADFDLICDNALKYNEEESDIYELARQMRDKFVSLVT</sequence>
<evidence type="ECO:0000259" key="3">
    <source>
        <dbReference type="PROSITE" id="PS50014"/>
    </source>
</evidence>
<protein>
    <recommendedName>
        <fullName evidence="3">Bromo domain-containing protein</fullName>
    </recommendedName>
</protein>
<gene>
    <name evidence="4" type="ORF">THAOC_18343</name>
</gene>
<organism evidence="4 5">
    <name type="scientific">Thalassiosira oceanica</name>
    <name type="common">Marine diatom</name>
    <dbReference type="NCBI Taxonomy" id="159749"/>
    <lineage>
        <taxon>Eukaryota</taxon>
        <taxon>Sar</taxon>
        <taxon>Stramenopiles</taxon>
        <taxon>Ochrophyta</taxon>
        <taxon>Bacillariophyta</taxon>
        <taxon>Coscinodiscophyceae</taxon>
        <taxon>Thalassiosirophycidae</taxon>
        <taxon>Thalassiosirales</taxon>
        <taxon>Thalassiosiraceae</taxon>
        <taxon>Thalassiosira</taxon>
    </lineage>
</organism>
<dbReference type="PRINTS" id="PR00503">
    <property type="entry name" value="BROMODOMAIN"/>
</dbReference>
<accession>K0SSI2</accession>
<dbReference type="SUPFAM" id="SSF47370">
    <property type="entry name" value="Bromodomain"/>
    <property type="match status" value="1"/>
</dbReference>
<keyword evidence="5" id="KW-1185">Reference proteome</keyword>
<name>K0SSI2_THAOC</name>
<dbReference type="PANTHER" id="PTHR16266">
    <property type="entry name" value="WD REPEAT DOMAIN 9"/>
    <property type="match status" value="1"/>
</dbReference>
<dbReference type="InterPro" id="IPR001487">
    <property type="entry name" value="Bromodomain"/>
</dbReference>
<feature type="non-terminal residue" evidence="4">
    <location>
        <position position="1"/>
    </location>
</feature>
<dbReference type="OrthoDB" id="1937912at2759"/>
<dbReference type="EMBL" id="AGNL01020290">
    <property type="protein sequence ID" value="EJK61212.1"/>
    <property type="molecule type" value="Genomic_DNA"/>
</dbReference>
<dbReference type="GO" id="GO:0005634">
    <property type="term" value="C:nucleus"/>
    <property type="evidence" value="ECO:0007669"/>
    <property type="project" value="TreeGrafter"/>
</dbReference>
<keyword evidence="1 2" id="KW-0103">Bromodomain</keyword>
<dbReference type="Proteomes" id="UP000266841">
    <property type="component" value="Unassembled WGS sequence"/>
</dbReference>
<dbReference type="Pfam" id="PF00439">
    <property type="entry name" value="Bromodomain"/>
    <property type="match status" value="1"/>
</dbReference>
<evidence type="ECO:0000313" key="5">
    <source>
        <dbReference type="Proteomes" id="UP000266841"/>
    </source>
</evidence>
<evidence type="ECO:0000313" key="4">
    <source>
        <dbReference type="EMBL" id="EJK61212.1"/>
    </source>
</evidence>
<dbReference type="PROSITE" id="PS50014">
    <property type="entry name" value="BROMODOMAIN_2"/>
    <property type="match status" value="1"/>
</dbReference>
<comment type="caution">
    <text evidence="4">The sequence shown here is derived from an EMBL/GenBank/DDBJ whole genome shotgun (WGS) entry which is preliminary data.</text>
</comment>
<dbReference type="Gene3D" id="1.20.920.10">
    <property type="entry name" value="Bromodomain-like"/>
    <property type="match status" value="1"/>
</dbReference>
<dbReference type="SMART" id="SM00297">
    <property type="entry name" value="BROMO"/>
    <property type="match status" value="1"/>
</dbReference>
<dbReference type="InterPro" id="IPR036427">
    <property type="entry name" value="Bromodomain-like_sf"/>
</dbReference>
<dbReference type="GO" id="GO:0008360">
    <property type="term" value="P:regulation of cell shape"/>
    <property type="evidence" value="ECO:0007669"/>
    <property type="project" value="TreeGrafter"/>
</dbReference>
<dbReference type="GO" id="GO:0006357">
    <property type="term" value="P:regulation of transcription by RNA polymerase II"/>
    <property type="evidence" value="ECO:0007669"/>
    <property type="project" value="TreeGrafter"/>
</dbReference>
<dbReference type="AlphaFoldDB" id="K0SSI2"/>
<dbReference type="PANTHER" id="PTHR16266:SF17">
    <property type="entry name" value="BRWD3"/>
    <property type="match status" value="1"/>
</dbReference>
<dbReference type="GO" id="GO:0007010">
    <property type="term" value="P:cytoskeleton organization"/>
    <property type="evidence" value="ECO:0007669"/>
    <property type="project" value="TreeGrafter"/>
</dbReference>
<feature type="domain" description="Bromo" evidence="3">
    <location>
        <begin position="69"/>
        <end position="139"/>
    </location>
</feature>
<reference evidence="4 5" key="1">
    <citation type="journal article" date="2012" name="Genome Biol.">
        <title>Genome and low-iron response of an oceanic diatom adapted to chronic iron limitation.</title>
        <authorList>
            <person name="Lommer M."/>
            <person name="Specht M."/>
            <person name="Roy A.S."/>
            <person name="Kraemer L."/>
            <person name="Andreson R."/>
            <person name="Gutowska M.A."/>
            <person name="Wolf J."/>
            <person name="Bergner S.V."/>
            <person name="Schilhabel M.B."/>
            <person name="Klostermeier U.C."/>
            <person name="Beiko R.G."/>
            <person name="Rosenstiel P."/>
            <person name="Hippler M."/>
            <person name="Laroche J."/>
        </authorList>
    </citation>
    <scope>NUCLEOTIDE SEQUENCE [LARGE SCALE GENOMIC DNA]</scope>
    <source>
        <strain evidence="4 5">CCMP1005</strain>
    </source>
</reference>
<evidence type="ECO:0000256" key="1">
    <source>
        <dbReference type="ARBA" id="ARBA00023117"/>
    </source>
</evidence>